<dbReference type="GO" id="GO:0016763">
    <property type="term" value="F:pentosyltransferase activity"/>
    <property type="evidence" value="ECO:0007669"/>
    <property type="project" value="UniProtKB-ARBA"/>
</dbReference>
<dbReference type="EMBL" id="LGRX02033368">
    <property type="protein sequence ID" value="KAK3241565.1"/>
    <property type="molecule type" value="Genomic_DNA"/>
</dbReference>
<keyword evidence="2" id="KW-0808">Transferase</keyword>
<evidence type="ECO:0000313" key="6">
    <source>
        <dbReference type="Proteomes" id="UP001190700"/>
    </source>
</evidence>
<evidence type="ECO:0000256" key="1">
    <source>
        <dbReference type="ARBA" id="ARBA00022676"/>
    </source>
</evidence>
<comment type="caution">
    <text evidence="5">The sequence shown here is derived from an EMBL/GenBank/DDBJ whole genome shotgun (WGS) entry which is preliminary data.</text>
</comment>
<dbReference type="InterPro" id="IPR049625">
    <property type="entry name" value="Glyco_transf_61_cat"/>
</dbReference>
<keyword evidence="3" id="KW-0325">Glycoprotein</keyword>
<evidence type="ECO:0000256" key="2">
    <source>
        <dbReference type="ARBA" id="ARBA00022679"/>
    </source>
</evidence>
<feature type="domain" description="Glycosyltransferase 61 catalytic" evidence="4">
    <location>
        <begin position="136"/>
        <end position="200"/>
    </location>
</feature>
<name>A0AAE0BTG0_9CHLO</name>
<dbReference type="Proteomes" id="UP001190700">
    <property type="component" value="Unassembled WGS sequence"/>
</dbReference>
<reference evidence="5 6" key="1">
    <citation type="journal article" date="2015" name="Genome Biol. Evol.">
        <title>Comparative Genomics of a Bacterivorous Green Alga Reveals Evolutionary Causalities and Consequences of Phago-Mixotrophic Mode of Nutrition.</title>
        <authorList>
            <person name="Burns J.A."/>
            <person name="Paasch A."/>
            <person name="Narechania A."/>
            <person name="Kim E."/>
        </authorList>
    </citation>
    <scope>NUCLEOTIDE SEQUENCE [LARGE SCALE GENOMIC DNA]</scope>
    <source>
        <strain evidence="5 6">PLY_AMNH</strain>
    </source>
</reference>
<proteinExistence type="predicted"/>
<gene>
    <name evidence="5" type="ORF">CYMTET_48681</name>
</gene>
<dbReference type="PANTHER" id="PTHR20961">
    <property type="entry name" value="GLYCOSYLTRANSFERASE"/>
    <property type="match status" value="1"/>
</dbReference>
<keyword evidence="1" id="KW-0328">Glycosyltransferase</keyword>
<protein>
    <recommendedName>
        <fullName evidence="4">Glycosyltransferase 61 catalytic domain-containing protein</fullName>
    </recommendedName>
</protein>
<accession>A0AAE0BTG0</accession>
<evidence type="ECO:0000313" key="5">
    <source>
        <dbReference type="EMBL" id="KAK3241565.1"/>
    </source>
</evidence>
<dbReference type="AlphaFoldDB" id="A0AAE0BTG0"/>
<evidence type="ECO:0000256" key="3">
    <source>
        <dbReference type="ARBA" id="ARBA00023180"/>
    </source>
</evidence>
<keyword evidence="6" id="KW-1185">Reference proteome</keyword>
<organism evidence="5 6">
    <name type="scientific">Cymbomonas tetramitiformis</name>
    <dbReference type="NCBI Taxonomy" id="36881"/>
    <lineage>
        <taxon>Eukaryota</taxon>
        <taxon>Viridiplantae</taxon>
        <taxon>Chlorophyta</taxon>
        <taxon>Pyramimonadophyceae</taxon>
        <taxon>Pyramimonadales</taxon>
        <taxon>Pyramimonadaceae</taxon>
        <taxon>Cymbomonas</taxon>
    </lineage>
</organism>
<dbReference type="InterPro" id="IPR007657">
    <property type="entry name" value="Glycosyltransferase_61"/>
</dbReference>
<evidence type="ECO:0000259" key="4">
    <source>
        <dbReference type="Pfam" id="PF04577"/>
    </source>
</evidence>
<dbReference type="Pfam" id="PF04577">
    <property type="entry name" value="Glyco_transf_61"/>
    <property type="match status" value="1"/>
</dbReference>
<sequence>MIAGAKSTEVVQTRQVVFSMNPYMSYTWGQKSGIKYGSVVPFISRFNQACETWNTNRCTEESSVLSGLRDHVLSHLDRHSSPVTLRGISNHTDTWRSHAVPVGTVLERDMLPGLILFVLRTNPAPDGAKFVQLPCRRCVHNMGQIWARVKAEFPDNPMLAINMLHTPFASQLRLFRAAKVVVAVHGGGLGNALWLGPEQTLLELLPPDPGPLLAMFYHIAHQVGAKYKGLWLDSSSSFATGGHLQPARLLVMLREVLQGTFRCGDSAQ</sequence>
<dbReference type="GO" id="GO:0005794">
    <property type="term" value="C:Golgi apparatus"/>
    <property type="evidence" value="ECO:0007669"/>
    <property type="project" value="UniProtKB-ARBA"/>
</dbReference>